<gene>
    <name evidence="7" type="ORF">FKG95_01585</name>
</gene>
<keyword evidence="3" id="KW-0560">Oxidoreductase</keyword>
<name>A0A545U377_9PROT</name>
<evidence type="ECO:0000256" key="3">
    <source>
        <dbReference type="ARBA" id="ARBA00023002"/>
    </source>
</evidence>
<dbReference type="SUPFAM" id="SSF50022">
    <property type="entry name" value="ISP domain"/>
    <property type="match status" value="1"/>
</dbReference>
<dbReference type="Pfam" id="PF19112">
    <property type="entry name" value="VanA_C"/>
    <property type="match status" value="1"/>
</dbReference>
<keyword evidence="8" id="KW-1185">Reference proteome</keyword>
<keyword evidence="5" id="KW-0411">Iron-sulfur</keyword>
<protein>
    <submittedName>
        <fullName evidence="7">Aromatic ring-hydroxylating dioxygenase subunit alpha</fullName>
    </submittedName>
</protein>
<evidence type="ECO:0000256" key="4">
    <source>
        <dbReference type="ARBA" id="ARBA00023004"/>
    </source>
</evidence>
<dbReference type="PANTHER" id="PTHR21266:SF60">
    <property type="entry name" value="3-KETOSTEROID-9-ALPHA-MONOOXYGENASE, OXYGENASE COMPONENT"/>
    <property type="match status" value="1"/>
</dbReference>
<dbReference type="GO" id="GO:0051537">
    <property type="term" value="F:2 iron, 2 sulfur cluster binding"/>
    <property type="evidence" value="ECO:0007669"/>
    <property type="project" value="UniProtKB-KW"/>
</dbReference>
<dbReference type="Proteomes" id="UP000315252">
    <property type="component" value="Unassembled WGS sequence"/>
</dbReference>
<dbReference type="PANTHER" id="PTHR21266">
    <property type="entry name" value="IRON-SULFUR DOMAIN CONTAINING PROTEIN"/>
    <property type="match status" value="1"/>
</dbReference>
<dbReference type="AlphaFoldDB" id="A0A545U377"/>
<dbReference type="InterPro" id="IPR036922">
    <property type="entry name" value="Rieske_2Fe-2S_sf"/>
</dbReference>
<keyword evidence="2" id="KW-0479">Metal-binding</keyword>
<dbReference type="GO" id="GO:0046872">
    <property type="term" value="F:metal ion binding"/>
    <property type="evidence" value="ECO:0007669"/>
    <property type="project" value="UniProtKB-KW"/>
</dbReference>
<evidence type="ECO:0000259" key="6">
    <source>
        <dbReference type="PROSITE" id="PS51296"/>
    </source>
</evidence>
<keyword evidence="4" id="KW-0408">Iron</keyword>
<evidence type="ECO:0000256" key="1">
    <source>
        <dbReference type="ARBA" id="ARBA00022714"/>
    </source>
</evidence>
<organism evidence="7 8">
    <name type="scientific">Denitrobaculum tricleocarpae</name>
    <dbReference type="NCBI Taxonomy" id="2591009"/>
    <lineage>
        <taxon>Bacteria</taxon>
        <taxon>Pseudomonadati</taxon>
        <taxon>Pseudomonadota</taxon>
        <taxon>Alphaproteobacteria</taxon>
        <taxon>Rhodospirillales</taxon>
        <taxon>Rhodospirillaceae</taxon>
        <taxon>Denitrobaculum</taxon>
    </lineage>
</organism>
<dbReference type="SUPFAM" id="SSF55961">
    <property type="entry name" value="Bet v1-like"/>
    <property type="match status" value="1"/>
</dbReference>
<dbReference type="GO" id="GO:0051213">
    <property type="term" value="F:dioxygenase activity"/>
    <property type="evidence" value="ECO:0007669"/>
    <property type="project" value="UniProtKB-KW"/>
</dbReference>
<dbReference type="EMBL" id="VHSH01000001">
    <property type="protein sequence ID" value="TQV83929.1"/>
    <property type="molecule type" value="Genomic_DNA"/>
</dbReference>
<dbReference type="InterPro" id="IPR050584">
    <property type="entry name" value="Cholesterol_7-desaturase"/>
</dbReference>
<reference evidence="7 8" key="1">
    <citation type="submission" date="2019-06" db="EMBL/GenBank/DDBJ databases">
        <title>Whole genome sequence for Rhodospirillaceae sp. R148.</title>
        <authorList>
            <person name="Wang G."/>
        </authorList>
    </citation>
    <scope>NUCLEOTIDE SEQUENCE [LARGE SCALE GENOMIC DNA]</scope>
    <source>
        <strain evidence="7 8">R148</strain>
    </source>
</reference>
<sequence length="344" mass="39495">MPVQPTWDVSQIDYRAIVNDWHAVCLSSEVEEDKILPIRLMGEDLVVWRHDGAIHAWKDYCRHRGAKLSLGWVKGDRLVCPYHGWEYDGQGQCRHYPAHPSRTPGPRSRAYTHKAEERYGYIWVCIGEPKGEVPAFPNWLDDDYRKVSAGPYVYQANALRAIENFLDVAHFPFVHADLNGDPNAPDELETYDVNVTPEGLTTSEIKVFQPYGDHRGIPVTAKYAFSCSSPTTAYFEKKTGDTERFCTLMMATPVEQNKCIVRLIVAINFGEELTTEQILKRQDLVFNQDRRMVETQRPHPLPVNVRDEIHLSSDKLGVEYRRWVQRRAKDHDLSILTEAPTVDA</sequence>
<dbReference type="InterPro" id="IPR044043">
    <property type="entry name" value="VanA_C_cat"/>
</dbReference>
<evidence type="ECO:0000256" key="2">
    <source>
        <dbReference type="ARBA" id="ARBA00022723"/>
    </source>
</evidence>
<feature type="domain" description="Rieske" evidence="6">
    <location>
        <begin position="21"/>
        <end position="124"/>
    </location>
</feature>
<accession>A0A545U377</accession>
<comment type="caution">
    <text evidence="7">The sequence shown here is derived from an EMBL/GenBank/DDBJ whole genome shotgun (WGS) entry which is preliminary data.</text>
</comment>
<keyword evidence="7" id="KW-0223">Dioxygenase</keyword>
<dbReference type="Gene3D" id="2.102.10.10">
    <property type="entry name" value="Rieske [2Fe-2S] iron-sulphur domain"/>
    <property type="match status" value="1"/>
</dbReference>
<dbReference type="Gene3D" id="3.90.380.10">
    <property type="entry name" value="Naphthalene 1,2-dioxygenase Alpha Subunit, Chain A, domain 1"/>
    <property type="match status" value="1"/>
</dbReference>
<dbReference type="InterPro" id="IPR017941">
    <property type="entry name" value="Rieske_2Fe-2S"/>
</dbReference>
<proteinExistence type="predicted"/>
<evidence type="ECO:0000313" key="8">
    <source>
        <dbReference type="Proteomes" id="UP000315252"/>
    </source>
</evidence>
<dbReference type="Pfam" id="PF00355">
    <property type="entry name" value="Rieske"/>
    <property type="match status" value="1"/>
</dbReference>
<keyword evidence="1" id="KW-0001">2Fe-2S</keyword>
<dbReference type="PROSITE" id="PS51296">
    <property type="entry name" value="RIESKE"/>
    <property type="match status" value="1"/>
</dbReference>
<dbReference type="OrthoDB" id="9800776at2"/>
<evidence type="ECO:0000313" key="7">
    <source>
        <dbReference type="EMBL" id="TQV83929.1"/>
    </source>
</evidence>
<dbReference type="CDD" id="cd03469">
    <property type="entry name" value="Rieske_RO_Alpha_N"/>
    <property type="match status" value="1"/>
</dbReference>
<evidence type="ECO:0000256" key="5">
    <source>
        <dbReference type="ARBA" id="ARBA00023014"/>
    </source>
</evidence>